<evidence type="ECO:0000313" key="1">
    <source>
        <dbReference type="EMBL" id="JAH51836.1"/>
    </source>
</evidence>
<protein>
    <submittedName>
        <fullName evidence="1">Uncharacterized protein</fullName>
    </submittedName>
</protein>
<reference evidence="1" key="1">
    <citation type="submission" date="2014-11" db="EMBL/GenBank/DDBJ databases">
        <authorList>
            <person name="Amaro Gonzalez C."/>
        </authorList>
    </citation>
    <scope>NUCLEOTIDE SEQUENCE</scope>
</reference>
<name>A0A0E9TE37_ANGAN</name>
<dbReference type="AlphaFoldDB" id="A0A0E9TE37"/>
<dbReference type="EMBL" id="GBXM01056741">
    <property type="protein sequence ID" value="JAH51836.1"/>
    <property type="molecule type" value="Transcribed_RNA"/>
</dbReference>
<sequence>MSSPPPTLCLYNLVISGVCGVFLKMGTPPSGRVSAKEKGPAAL</sequence>
<organism evidence="1">
    <name type="scientific">Anguilla anguilla</name>
    <name type="common">European freshwater eel</name>
    <name type="synonym">Muraena anguilla</name>
    <dbReference type="NCBI Taxonomy" id="7936"/>
    <lineage>
        <taxon>Eukaryota</taxon>
        <taxon>Metazoa</taxon>
        <taxon>Chordata</taxon>
        <taxon>Craniata</taxon>
        <taxon>Vertebrata</taxon>
        <taxon>Euteleostomi</taxon>
        <taxon>Actinopterygii</taxon>
        <taxon>Neopterygii</taxon>
        <taxon>Teleostei</taxon>
        <taxon>Anguilliformes</taxon>
        <taxon>Anguillidae</taxon>
        <taxon>Anguilla</taxon>
    </lineage>
</organism>
<proteinExistence type="predicted"/>
<accession>A0A0E9TE37</accession>
<reference evidence="1" key="2">
    <citation type="journal article" date="2015" name="Fish Shellfish Immunol.">
        <title>Early steps in the European eel (Anguilla anguilla)-Vibrio vulnificus interaction in the gills: Role of the RtxA13 toxin.</title>
        <authorList>
            <person name="Callol A."/>
            <person name="Pajuelo D."/>
            <person name="Ebbesson L."/>
            <person name="Teles M."/>
            <person name="MacKenzie S."/>
            <person name="Amaro C."/>
        </authorList>
    </citation>
    <scope>NUCLEOTIDE SEQUENCE</scope>
</reference>